<keyword evidence="3" id="KW-1185">Reference proteome</keyword>
<reference evidence="2 3" key="1">
    <citation type="submission" date="2020-03" db="EMBL/GenBank/DDBJ databases">
        <title>Genomic Encyclopedia of Type Strains, Phase IV (KMG-IV): sequencing the most valuable type-strain genomes for metagenomic binning, comparative biology and taxonomic classification.</title>
        <authorList>
            <person name="Goeker M."/>
        </authorList>
    </citation>
    <scope>NUCLEOTIDE SEQUENCE [LARGE SCALE GENOMIC DNA]</scope>
    <source>
        <strain evidence="2 3">DSM 19867</strain>
    </source>
</reference>
<dbReference type="AlphaFoldDB" id="A0A846MY73"/>
<dbReference type="Pfam" id="PF10082">
    <property type="entry name" value="BBP2_2"/>
    <property type="match status" value="1"/>
</dbReference>
<dbReference type="EMBL" id="JAASRM010000001">
    <property type="protein sequence ID" value="NIK88346.1"/>
    <property type="molecule type" value="Genomic_DNA"/>
</dbReference>
<sequence length="425" mass="47135">MKLVGLNISGSIVACLLACASYANAAAPDYVDLTAQDVGVMERARPAYDAKGIPMGGFRLFPNLDTKSSYDDNVFKTSSPVSDWFFTISPTLRLQSQWGRHFLEVYGGSNVYQYATQTGQNLADWRVGTDGRVDISRAANVSMNTYYEHQHELWSAPNSTGFQAAPNQYFHAHAETVADYQPNRLGFGAGFAFDNYNWQTTPMIGGGKLFNEDRNQDAYHAYAKVYYDFSPGYSGYLKASYDERDYANLFDRTGSDRSSHGYRLDGGVNVKISHLVSGEVFVGYLQQNYAQHIGVPLKDISGFDYGLQLDWYLSPNLTMHVSGERTLEDVVLAGISSADNRRVAMGLDYEFRPNIILQLGGVYNNVAYAGSNRTDEVPGVNVGIKYLINRYASLNFAYDYGSRSSNLGAFNYHDNTASVGLSLHI</sequence>
<comment type="caution">
    <text evidence="2">The sequence shown here is derived from an EMBL/GenBank/DDBJ whole genome shotgun (WGS) entry which is preliminary data.</text>
</comment>
<name>A0A846MY73_9PROT</name>
<evidence type="ECO:0008006" key="4">
    <source>
        <dbReference type="Google" id="ProtNLM"/>
    </source>
</evidence>
<evidence type="ECO:0000313" key="2">
    <source>
        <dbReference type="EMBL" id="NIK88346.1"/>
    </source>
</evidence>
<dbReference type="InterPro" id="IPR018759">
    <property type="entry name" value="BBP2_2"/>
</dbReference>
<proteinExistence type="predicted"/>
<dbReference type="PROSITE" id="PS51257">
    <property type="entry name" value="PROKAR_LIPOPROTEIN"/>
    <property type="match status" value="1"/>
</dbReference>
<dbReference type="Proteomes" id="UP000570514">
    <property type="component" value="Unassembled WGS sequence"/>
</dbReference>
<protein>
    <recommendedName>
        <fullName evidence="4">Outer membrane beta-barrel protein</fullName>
    </recommendedName>
</protein>
<keyword evidence="1" id="KW-0732">Signal</keyword>
<organism evidence="2 3">
    <name type="scientific">Rhizomicrobium palustre</name>
    <dbReference type="NCBI Taxonomy" id="189966"/>
    <lineage>
        <taxon>Bacteria</taxon>
        <taxon>Pseudomonadati</taxon>
        <taxon>Pseudomonadota</taxon>
        <taxon>Alphaproteobacteria</taxon>
        <taxon>Micropepsales</taxon>
        <taxon>Micropepsaceae</taxon>
        <taxon>Rhizomicrobium</taxon>
    </lineage>
</organism>
<feature type="signal peptide" evidence="1">
    <location>
        <begin position="1"/>
        <end position="25"/>
    </location>
</feature>
<feature type="chain" id="PRO_5032724224" description="Outer membrane beta-barrel protein" evidence="1">
    <location>
        <begin position="26"/>
        <end position="425"/>
    </location>
</feature>
<accession>A0A846MY73</accession>
<evidence type="ECO:0000256" key="1">
    <source>
        <dbReference type="SAM" id="SignalP"/>
    </source>
</evidence>
<evidence type="ECO:0000313" key="3">
    <source>
        <dbReference type="Proteomes" id="UP000570514"/>
    </source>
</evidence>
<dbReference type="SUPFAM" id="SSF56935">
    <property type="entry name" value="Porins"/>
    <property type="match status" value="1"/>
</dbReference>
<dbReference type="RefSeq" id="WP_167082531.1">
    <property type="nucleotide sequence ID" value="NZ_BAAADC010000001.1"/>
</dbReference>
<gene>
    <name evidence="2" type="ORF">FHS83_001664</name>
</gene>